<gene>
    <name evidence="2" type="ORF">Tci_853865</name>
</gene>
<evidence type="ECO:0000256" key="1">
    <source>
        <dbReference type="SAM" id="MobiDB-lite"/>
    </source>
</evidence>
<reference evidence="2" key="1">
    <citation type="journal article" date="2019" name="Sci. Rep.">
        <title>Draft genome of Tanacetum cinerariifolium, the natural source of mosquito coil.</title>
        <authorList>
            <person name="Yamashiro T."/>
            <person name="Shiraishi A."/>
            <person name="Satake H."/>
            <person name="Nakayama K."/>
        </authorList>
    </citation>
    <scope>NUCLEOTIDE SEQUENCE</scope>
</reference>
<dbReference type="AlphaFoldDB" id="A0A699R856"/>
<organism evidence="2">
    <name type="scientific">Tanacetum cinerariifolium</name>
    <name type="common">Dalmatian daisy</name>
    <name type="synonym">Chrysanthemum cinerariifolium</name>
    <dbReference type="NCBI Taxonomy" id="118510"/>
    <lineage>
        <taxon>Eukaryota</taxon>
        <taxon>Viridiplantae</taxon>
        <taxon>Streptophyta</taxon>
        <taxon>Embryophyta</taxon>
        <taxon>Tracheophyta</taxon>
        <taxon>Spermatophyta</taxon>
        <taxon>Magnoliopsida</taxon>
        <taxon>eudicotyledons</taxon>
        <taxon>Gunneridae</taxon>
        <taxon>Pentapetalae</taxon>
        <taxon>asterids</taxon>
        <taxon>campanulids</taxon>
        <taxon>Asterales</taxon>
        <taxon>Asteraceae</taxon>
        <taxon>Asteroideae</taxon>
        <taxon>Anthemideae</taxon>
        <taxon>Anthemidinae</taxon>
        <taxon>Tanacetum</taxon>
    </lineage>
</organism>
<proteinExistence type="predicted"/>
<protein>
    <submittedName>
        <fullName evidence="2">Uncharacterized protein</fullName>
    </submittedName>
</protein>
<feature type="region of interest" description="Disordered" evidence="1">
    <location>
        <begin position="1"/>
        <end position="35"/>
    </location>
</feature>
<name>A0A699R856_TANCI</name>
<dbReference type="EMBL" id="BKCJ011081765">
    <property type="protein sequence ID" value="GFC81895.1"/>
    <property type="molecule type" value="Genomic_DNA"/>
</dbReference>
<accession>A0A699R856</accession>
<feature type="compositionally biased region" description="Polar residues" evidence="1">
    <location>
        <begin position="83"/>
        <end position="102"/>
    </location>
</feature>
<sequence length="118" mass="13020">MANNLRIYAPPSHTKKIFGNPKRVGKGFSRRDTPLFPTMMDQAQEALENVADEAVNEEMYDSLERATTTATSLDAKQDRRNISKTQSKATPNEPSSSRTSSDGGPKRQDTMADTIAQT</sequence>
<feature type="compositionally biased region" description="Polar residues" evidence="1">
    <location>
        <begin position="65"/>
        <end position="74"/>
    </location>
</feature>
<feature type="region of interest" description="Disordered" evidence="1">
    <location>
        <begin position="62"/>
        <end position="118"/>
    </location>
</feature>
<evidence type="ECO:0000313" key="2">
    <source>
        <dbReference type="EMBL" id="GFC81895.1"/>
    </source>
</evidence>
<comment type="caution">
    <text evidence="2">The sequence shown here is derived from an EMBL/GenBank/DDBJ whole genome shotgun (WGS) entry which is preliminary data.</text>
</comment>
<feature type="non-terminal residue" evidence="2">
    <location>
        <position position="118"/>
    </location>
</feature>